<accession>A0ACC1CG24</accession>
<comment type="caution">
    <text evidence="1">The sequence shown here is derived from an EMBL/GenBank/DDBJ whole genome shotgun (WGS) entry which is preliminary data.</text>
</comment>
<gene>
    <name evidence="1" type="ORF">K1T71_013899</name>
</gene>
<sequence length="425" mass="49513">MESKDYIIRKTYPLDRPEMKTKLKYPSTVSEKQKHLRNYPVQKNSPISFIRVKPNEFHKISNKNNTKTSNNIKMIGKSIKPTYRVVLLNKNPSNITTNFQSQVIKSANEISKYDQKYDIENNITLKHNQLANEFYKKENSEVYKEINGPNFEKVEHQAAHNSNILNRAGKLKFKINKKLINEITNLPGSTTQGTEIYNKQKEFQKDASNSTLINNSIIQASNLYNNRNDDDNNNVMQEINIQNIHRTVSADDSGRKIIKAKEKSVVEEDSRAEKAPLKYSIIKKDSRSTKFQTAMNKLQAKQDRFILPCIKVSRFRKPKVQIYPVSLSIRDQYTNLQPKNFSNEDFTPKRQFKYKETKCEPANFKQDQNDFNSIQKAERNQLSLHSDNIHCGHIDNSEKTDQDLEVEGKWGKHYKIVQSDKLFVN</sequence>
<dbReference type="EMBL" id="CM034413">
    <property type="protein sequence ID" value="KAJ0170528.1"/>
    <property type="molecule type" value="Genomic_DNA"/>
</dbReference>
<evidence type="ECO:0000313" key="2">
    <source>
        <dbReference type="Proteomes" id="UP000824533"/>
    </source>
</evidence>
<protein>
    <submittedName>
        <fullName evidence="1">Uncharacterized protein</fullName>
    </submittedName>
</protein>
<reference evidence="1 2" key="1">
    <citation type="journal article" date="2021" name="Front. Genet.">
        <title>Chromosome-Level Genome Assembly Reveals Significant Gene Expansion in the Toll and IMD Signaling Pathways of Dendrolimus kikuchii.</title>
        <authorList>
            <person name="Zhou J."/>
            <person name="Wu P."/>
            <person name="Xiong Z."/>
            <person name="Liu N."/>
            <person name="Zhao N."/>
            <person name="Ji M."/>
            <person name="Qiu Y."/>
            <person name="Yang B."/>
        </authorList>
    </citation>
    <scope>NUCLEOTIDE SEQUENCE [LARGE SCALE GENOMIC DNA]</scope>
    <source>
        <strain evidence="1">Ann1</strain>
    </source>
</reference>
<evidence type="ECO:0000313" key="1">
    <source>
        <dbReference type="EMBL" id="KAJ0170528.1"/>
    </source>
</evidence>
<organism evidence="1 2">
    <name type="scientific">Dendrolimus kikuchii</name>
    <dbReference type="NCBI Taxonomy" id="765133"/>
    <lineage>
        <taxon>Eukaryota</taxon>
        <taxon>Metazoa</taxon>
        <taxon>Ecdysozoa</taxon>
        <taxon>Arthropoda</taxon>
        <taxon>Hexapoda</taxon>
        <taxon>Insecta</taxon>
        <taxon>Pterygota</taxon>
        <taxon>Neoptera</taxon>
        <taxon>Endopterygota</taxon>
        <taxon>Lepidoptera</taxon>
        <taxon>Glossata</taxon>
        <taxon>Ditrysia</taxon>
        <taxon>Bombycoidea</taxon>
        <taxon>Lasiocampidae</taxon>
        <taxon>Dendrolimus</taxon>
    </lineage>
</organism>
<name>A0ACC1CG24_9NEOP</name>
<keyword evidence="2" id="KW-1185">Reference proteome</keyword>
<dbReference type="Proteomes" id="UP000824533">
    <property type="component" value="Linkage Group LG27"/>
</dbReference>
<proteinExistence type="predicted"/>